<reference evidence="4" key="1">
    <citation type="submission" date="2015-07" db="EMBL/GenBank/DDBJ databases">
        <title>Genome sequencing of Sunxiuqinia dokdonensis strain SK.</title>
        <authorList>
            <person name="Ahn S."/>
            <person name="Kim B.-C."/>
        </authorList>
    </citation>
    <scope>NUCLEOTIDE SEQUENCE [LARGE SCALE GENOMIC DNA]</scope>
    <source>
        <strain evidence="4">SK</strain>
    </source>
</reference>
<dbReference type="Pfam" id="PF01381">
    <property type="entry name" value="HTH_3"/>
    <property type="match status" value="1"/>
</dbReference>
<dbReference type="AlphaFoldDB" id="A0A0L8VF02"/>
<keyword evidence="1" id="KW-0238">DNA-binding</keyword>
<comment type="caution">
    <text evidence="3">The sequence shown here is derived from an EMBL/GenBank/DDBJ whole genome shotgun (WGS) entry which is preliminary data.</text>
</comment>
<dbReference type="PANTHER" id="PTHR46558">
    <property type="entry name" value="TRACRIPTIONAL REGULATORY PROTEIN-RELATED-RELATED"/>
    <property type="match status" value="1"/>
</dbReference>
<dbReference type="EMBL" id="LGIA01000006">
    <property type="protein sequence ID" value="KOH47055.1"/>
    <property type="molecule type" value="Genomic_DNA"/>
</dbReference>
<dbReference type="RefSeq" id="WP_162231110.1">
    <property type="nucleotide sequence ID" value="NZ_LGIA01000006.1"/>
</dbReference>
<dbReference type="SUPFAM" id="SSF47413">
    <property type="entry name" value="lambda repressor-like DNA-binding domains"/>
    <property type="match status" value="1"/>
</dbReference>
<dbReference type="GO" id="GO:0003677">
    <property type="term" value="F:DNA binding"/>
    <property type="evidence" value="ECO:0007669"/>
    <property type="project" value="UniProtKB-KW"/>
</dbReference>
<accession>A0A0L8VF02</accession>
<sequence length="149" mass="17076">MKRIKELRKAKKISQKQMAEALNISQPGYQKIEQGINVLSIERFLEICRILGINSYNDLLPAVSADVVESINNTLIEGNLSFSHILENAKYSAKLVDELVDRIKDSDISKEGIIEELEFLNNYLAIIRKESTQKEYALRHQLIKTDKID</sequence>
<dbReference type="PROSITE" id="PS50943">
    <property type="entry name" value="HTH_CROC1"/>
    <property type="match status" value="1"/>
</dbReference>
<feature type="domain" description="HTH cro/C1-type" evidence="2">
    <location>
        <begin position="4"/>
        <end position="59"/>
    </location>
</feature>
<name>A0A0L8VF02_9BACT</name>
<organism evidence="3 4">
    <name type="scientific">Sunxiuqinia dokdonensis</name>
    <dbReference type="NCBI Taxonomy" id="1409788"/>
    <lineage>
        <taxon>Bacteria</taxon>
        <taxon>Pseudomonadati</taxon>
        <taxon>Bacteroidota</taxon>
        <taxon>Bacteroidia</taxon>
        <taxon>Marinilabiliales</taxon>
        <taxon>Prolixibacteraceae</taxon>
        <taxon>Sunxiuqinia</taxon>
    </lineage>
</organism>
<evidence type="ECO:0000259" key="2">
    <source>
        <dbReference type="PROSITE" id="PS50943"/>
    </source>
</evidence>
<evidence type="ECO:0000256" key="1">
    <source>
        <dbReference type="ARBA" id="ARBA00023125"/>
    </source>
</evidence>
<dbReference type="CDD" id="cd00093">
    <property type="entry name" value="HTH_XRE"/>
    <property type="match status" value="1"/>
</dbReference>
<proteinExistence type="predicted"/>
<dbReference type="InterPro" id="IPR018247">
    <property type="entry name" value="EF_Hand_1_Ca_BS"/>
</dbReference>
<protein>
    <recommendedName>
        <fullName evidence="2">HTH cro/C1-type domain-containing protein</fullName>
    </recommendedName>
</protein>
<dbReference type="Gene3D" id="1.10.260.40">
    <property type="entry name" value="lambda repressor-like DNA-binding domains"/>
    <property type="match status" value="1"/>
</dbReference>
<evidence type="ECO:0000313" key="4">
    <source>
        <dbReference type="Proteomes" id="UP000036958"/>
    </source>
</evidence>
<dbReference type="STRING" id="1409788.NC99_00980"/>
<keyword evidence="4" id="KW-1185">Reference proteome</keyword>
<dbReference type="SMART" id="SM00530">
    <property type="entry name" value="HTH_XRE"/>
    <property type="match status" value="1"/>
</dbReference>
<dbReference type="PANTHER" id="PTHR46558:SF11">
    <property type="entry name" value="HTH-TYPE TRANSCRIPTIONAL REGULATOR XRE"/>
    <property type="match status" value="1"/>
</dbReference>
<gene>
    <name evidence="3" type="ORF">NC99_00980</name>
</gene>
<dbReference type="InterPro" id="IPR001387">
    <property type="entry name" value="Cro/C1-type_HTH"/>
</dbReference>
<dbReference type="PROSITE" id="PS00018">
    <property type="entry name" value="EF_HAND_1"/>
    <property type="match status" value="1"/>
</dbReference>
<dbReference type="Proteomes" id="UP000036958">
    <property type="component" value="Unassembled WGS sequence"/>
</dbReference>
<dbReference type="InterPro" id="IPR010982">
    <property type="entry name" value="Lambda_DNA-bd_dom_sf"/>
</dbReference>
<evidence type="ECO:0000313" key="3">
    <source>
        <dbReference type="EMBL" id="KOH47055.1"/>
    </source>
</evidence>